<organism evidence="3 4">
    <name type="scientific">Teratosphaeria destructans</name>
    <dbReference type="NCBI Taxonomy" id="418781"/>
    <lineage>
        <taxon>Eukaryota</taxon>
        <taxon>Fungi</taxon>
        <taxon>Dikarya</taxon>
        <taxon>Ascomycota</taxon>
        <taxon>Pezizomycotina</taxon>
        <taxon>Dothideomycetes</taxon>
        <taxon>Dothideomycetidae</taxon>
        <taxon>Mycosphaerellales</taxon>
        <taxon>Teratosphaeriaceae</taxon>
        <taxon>Teratosphaeria</taxon>
    </lineage>
</organism>
<keyword evidence="4" id="KW-1185">Reference proteome</keyword>
<name>A0A9W7W6Z4_9PEZI</name>
<dbReference type="SUPFAM" id="SSF51735">
    <property type="entry name" value="NAD(P)-binding Rossmann-fold domains"/>
    <property type="match status" value="1"/>
</dbReference>
<dbReference type="EMBL" id="RIBY02000080">
    <property type="protein sequence ID" value="KAH9845387.1"/>
    <property type="molecule type" value="Genomic_DNA"/>
</dbReference>
<evidence type="ECO:0000313" key="4">
    <source>
        <dbReference type="Proteomes" id="UP001138500"/>
    </source>
</evidence>
<dbReference type="Pfam" id="PF00106">
    <property type="entry name" value="adh_short"/>
    <property type="match status" value="1"/>
</dbReference>
<dbReference type="OrthoDB" id="191139at2759"/>
<dbReference type="Gene3D" id="3.40.50.720">
    <property type="entry name" value="NAD(P)-binding Rossmann-like Domain"/>
    <property type="match status" value="1"/>
</dbReference>
<gene>
    <name evidence="3" type="ORF">Tdes44962_MAKER06672</name>
</gene>
<proteinExistence type="inferred from homology"/>
<dbReference type="InterPro" id="IPR036291">
    <property type="entry name" value="NAD(P)-bd_dom_sf"/>
</dbReference>
<evidence type="ECO:0000256" key="1">
    <source>
        <dbReference type="ARBA" id="ARBA00006484"/>
    </source>
</evidence>
<comment type="caution">
    <text evidence="3">The sequence shown here is derived from an EMBL/GenBank/DDBJ whole genome shotgun (WGS) entry which is preliminary data.</text>
</comment>
<dbReference type="PANTHER" id="PTHR24320">
    <property type="entry name" value="RETINOL DEHYDROGENASE"/>
    <property type="match status" value="1"/>
</dbReference>
<dbReference type="InterPro" id="IPR002347">
    <property type="entry name" value="SDR_fam"/>
</dbReference>
<dbReference type="PRINTS" id="PR00081">
    <property type="entry name" value="GDHRDH"/>
</dbReference>
<dbReference type="PANTHER" id="PTHR24320:SF272">
    <property type="entry name" value="NAD(P)-BINDING ROSSMANN-FOLD SUPERFAMILY PROTEIN"/>
    <property type="match status" value="1"/>
</dbReference>
<dbReference type="AlphaFoldDB" id="A0A9W7W6Z4"/>
<sequence length="348" mass="37332">MPHAIDHYVSVNENPNGPGDARPTAEAIIKDEGLVGRLTGKVMFVTGGTAGLGKETARVLRMTGARIYINARDASKGEKVAKEISTEGDYPPVKVIEMDLSSLASIRKGAADFLAQEGPKLNVLITNAGVMACASERTADGFEMQFGTNHLGHFLLFNLLKPALLAAASPEFPSRFISLSSAGHRRSNIRPDIGYDLIKSGEYDPWVAYGQSKTANILFANEVDKRYAGHNLRGLSVHPGVILATELSRHQEGGGDGLREKLSQGNPGFKKIEKTIGQGAATQVWAAVAASLKGKGGLYLEDVQISQRMEEGKQASAGGKGHMPYIYDEEHAKRLWSDSASMVGIDDE</sequence>
<keyword evidence="2" id="KW-0560">Oxidoreductase</keyword>
<evidence type="ECO:0000313" key="3">
    <source>
        <dbReference type="EMBL" id="KAH9845387.1"/>
    </source>
</evidence>
<dbReference type="GO" id="GO:0016491">
    <property type="term" value="F:oxidoreductase activity"/>
    <property type="evidence" value="ECO:0007669"/>
    <property type="project" value="UniProtKB-KW"/>
</dbReference>
<reference evidence="3 4" key="1">
    <citation type="journal article" date="2018" name="IMA Fungus">
        <title>IMA Genome-F 10: Nine draft genome sequences of Claviceps purpurea s.lat., including C. arundinis, C. humidiphila, and C. cf. spartinae, pseudomolecules for the pitch canker pathogen Fusarium circinatum, draft genome of Davidsoniella eucalypti, Grosmannia galeiformis, Quambalaria eucalypti, and Teratosphaeria destructans.</title>
        <authorList>
            <person name="Wingfield B.D."/>
            <person name="Liu M."/>
            <person name="Nguyen H.D."/>
            <person name="Lane F.A."/>
            <person name="Morgan S.W."/>
            <person name="De Vos L."/>
            <person name="Wilken P.M."/>
            <person name="Duong T.A."/>
            <person name="Aylward J."/>
            <person name="Coetzee M.P."/>
            <person name="Dadej K."/>
            <person name="De Beer Z.W."/>
            <person name="Findlay W."/>
            <person name="Havenga M."/>
            <person name="Kolarik M."/>
            <person name="Menzies J.G."/>
            <person name="Naidoo K."/>
            <person name="Pochopski O."/>
            <person name="Shoukouhi P."/>
            <person name="Santana Q.C."/>
            <person name="Seifert K.A."/>
            <person name="Soal N."/>
            <person name="Steenkamp E.T."/>
            <person name="Tatham C.T."/>
            <person name="van der Nest M.A."/>
            <person name="Wingfield M.J."/>
        </authorList>
    </citation>
    <scope>NUCLEOTIDE SEQUENCE [LARGE SCALE GENOMIC DNA]</scope>
    <source>
        <strain evidence="3">CMW44962</strain>
    </source>
</reference>
<evidence type="ECO:0000256" key="2">
    <source>
        <dbReference type="ARBA" id="ARBA00023002"/>
    </source>
</evidence>
<dbReference type="Proteomes" id="UP001138500">
    <property type="component" value="Unassembled WGS sequence"/>
</dbReference>
<reference evidence="3 4" key="2">
    <citation type="journal article" date="2021" name="Curr. Genet.">
        <title>Genetic response to nitrogen starvation in the aggressive Eucalyptus foliar pathogen Teratosphaeria destructans.</title>
        <authorList>
            <person name="Havenga M."/>
            <person name="Wingfield B.D."/>
            <person name="Wingfield M.J."/>
            <person name="Dreyer L.L."/>
            <person name="Roets F."/>
            <person name="Aylward J."/>
        </authorList>
    </citation>
    <scope>NUCLEOTIDE SEQUENCE [LARGE SCALE GENOMIC DNA]</scope>
    <source>
        <strain evidence="3">CMW44962</strain>
    </source>
</reference>
<protein>
    <submittedName>
        <fullName evidence="3">NAD(P)-binding protein</fullName>
    </submittedName>
</protein>
<comment type="similarity">
    <text evidence="1">Belongs to the short-chain dehydrogenases/reductases (SDR) family.</text>
</comment>
<accession>A0A9W7W6Z4</accession>